<reference evidence="9 10" key="1">
    <citation type="submission" date="2017-12" db="EMBL/GenBank/DDBJ databases">
        <title>Phylogenetic diversity of female urinary microbiome.</title>
        <authorList>
            <person name="Thomas-White K."/>
            <person name="Wolfe A.J."/>
        </authorList>
    </citation>
    <scope>NUCLEOTIDE SEQUENCE [LARGE SCALE GENOMIC DNA]</scope>
    <source>
        <strain evidence="9 10">UMB0112</strain>
    </source>
</reference>
<dbReference type="GO" id="GO:0004309">
    <property type="term" value="F:exopolyphosphatase activity"/>
    <property type="evidence" value="ECO:0007669"/>
    <property type="project" value="TreeGrafter"/>
</dbReference>
<evidence type="ECO:0000256" key="6">
    <source>
        <dbReference type="ARBA" id="ARBA00022801"/>
    </source>
</evidence>
<evidence type="ECO:0000256" key="4">
    <source>
        <dbReference type="ARBA" id="ARBA00022723"/>
    </source>
</evidence>
<dbReference type="GO" id="GO:0000166">
    <property type="term" value="F:nucleotide binding"/>
    <property type="evidence" value="ECO:0007669"/>
    <property type="project" value="UniProtKB-KW"/>
</dbReference>
<proteinExistence type="inferred from homology"/>
<dbReference type="NCBIfam" id="NF001494">
    <property type="entry name" value="PRK00346.2-4"/>
    <property type="match status" value="1"/>
</dbReference>
<comment type="similarity">
    <text evidence="2 7">Belongs to the SurE nucleotidase family.</text>
</comment>
<feature type="binding site" evidence="7">
    <location>
        <position position="10"/>
    </location>
    <ligand>
        <name>a divalent metal cation</name>
        <dbReference type="ChEBI" id="CHEBI:60240"/>
    </ligand>
</feature>
<evidence type="ECO:0000256" key="2">
    <source>
        <dbReference type="ARBA" id="ARBA00011062"/>
    </source>
</evidence>
<dbReference type="Gene3D" id="3.40.1210.10">
    <property type="entry name" value="Survival protein SurE-like phosphatase/nucleotidase"/>
    <property type="match status" value="1"/>
</dbReference>
<evidence type="ECO:0000259" key="8">
    <source>
        <dbReference type="Pfam" id="PF01975"/>
    </source>
</evidence>
<protein>
    <recommendedName>
        <fullName evidence="7">5'-nucleotidase SurE</fullName>
        <ecNumber evidence="7">3.1.3.5</ecNumber>
    </recommendedName>
    <alternativeName>
        <fullName evidence="7">Nucleoside 5'-monophosphate phosphohydrolase</fullName>
    </alternativeName>
</protein>
<dbReference type="InterPro" id="IPR036523">
    <property type="entry name" value="SurE-like_sf"/>
</dbReference>
<dbReference type="PANTHER" id="PTHR30457:SF12">
    <property type="entry name" value="5'_3'-NUCLEOTIDASE SURE"/>
    <property type="match status" value="1"/>
</dbReference>
<dbReference type="GO" id="GO:0008254">
    <property type="term" value="F:3'-nucleotidase activity"/>
    <property type="evidence" value="ECO:0007669"/>
    <property type="project" value="TreeGrafter"/>
</dbReference>
<evidence type="ECO:0000256" key="1">
    <source>
        <dbReference type="ARBA" id="ARBA00000815"/>
    </source>
</evidence>
<keyword evidence="4 7" id="KW-0479">Metal-binding</keyword>
<evidence type="ECO:0000256" key="3">
    <source>
        <dbReference type="ARBA" id="ARBA00022490"/>
    </source>
</evidence>
<dbReference type="InterPro" id="IPR002828">
    <property type="entry name" value="SurE-like_Pase/nucleotidase"/>
</dbReference>
<feature type="binding site" evidence="7">
    <location>
        <position position="9"/>
    </location>
    <ligand>
        <name>a divalent metal cation</name>
        <dbReference type="ChEBI" id="CHEBI:60240"/>
    </ligand>
</feature>
<comment type="caution">
    <text evidence="9">The sequence shown here is derived from an EMBL/GenBank/DDBJ whole genome shotgun (WGS) entry which is preliminary data.</text>
</comment>
<dbReference type="PANTHER" id="PTHR30457">
    <property type="entry name" value="5'-NUCLEOTIDASE SURE"/>
    <property type="match status" value="1"/>
</dbReference>
<feature type="binding site" evidence="7">
    <location>
        <position position="40"/>
    </location>
    <ligand>
        <name>a divalent metal cation</name>
        <dbReference type="ChEBI" id="CHEBI:60240"/>
    </ligand>
</feature>
<dbReference type="HAMAP" id="MF_00060">
    <property type="entry name" value="SurE"/>
    <property type="match status" value="1"/>
</dbReference>
<comment type="cofactor">
    <cofactor evidence="7">
        <name>a divalent metal cation</name>
        <dbReference type="ChEBI" id="CHEBI:60240"/>
    </cofactor>
    <text evidence="7">Binds 1 divalent metal cation per subunit.</text>
</comment>
<feature type="domain" description="Survival protein SurE-like phosphatase/nucleotidase" evidence="8">
    <location>
        <begin position="4"/>
        <end position="191"/>
    </location>
</feature>
<sequence length="260" mass="28696">MKEILITNDDGFEASGLLELAKALKSIAKVTVVAPSQEKSACAHSLTLTKPLRLIELAPNFYKLDDGTPADCVLLGLFSLFRDKMPDLIISGINHGGNLAEDITYSGTCGGAMEGVLQGIPSLAVSQFYDGDSIKKYGFDLACEVTLKIVKKIFEKNYPLPRKKLLNLNIPAVPKENYNGLKVVPAGEKEYYLDAKRCENPRGVEYYWLGKMQMNFDKNKNLNRDLGAVLDGFASLTPITLNLTEESEISNLKEWIKVSL</sequence>
<dbReference type="Pfam" id="PF01975">
    <property type="entry name" value="SurE"/>
    <property type="match status" value="1"/>
</dbReference>
<dbReference type="EMBL" id="PKHU01000007">
    <property type="protein sequence ID" value="PKZ28718.1"/>
    <property type="molecule type" value="Genomic_DNA"/>
</dbReference>
<dbReference type="AlphaFoldDB" id="A0A2I1N8M4"/>
<comment type="catalytic activity">
    <reaction evidence="1 7">
        <text>a ribonucleoside 5'-phosphate + H2O = a ribonucleoside + phosphate</text>
        <dbReference type="Rhea" id="RHEA:12484"/>
        <dbReference type="ChEBI" id="CHEBI:15377"/>
        <dbReference type="ChEBI" id="CHEBI:18254"/>
        <dbReference type="ChEBI" id="CHEBI:43474"/>
        <dbReference type="ChEBI" id="CHEBI:58043"/>
        <dbReference type="EC" id="3.1.3.5"/>
    </reaction>
</comment>
<keyword evidence="3 7" id="KW-0963">Cytoplasm</keyword>
<dbReference type="GO" id="GO:0008253">
    <property type="term" value="F:5'-nucleotidase activity"/>
    <property type="evidence" value="ECO:0007669"/>
    <property type="project" value="UniProtKB-UniRule"/>
</dbReference>
<feature type="binding site" evidence="7">
    <location>
        <position position="94"/>
    </location>
    <ligand>
        <name>a divalent metal cation</name>
        <dbReference type="ChEBI" id="CHEBI:60240"/>
    </ligand>
</feature>
<organism evidence="9 10">
    <name type="scientific">Campylobacter ureolyticus</name>
    <dbReference type="NCBI Taxonomy" id="827"/>
    <lineage>
        <taxon>Bacteria</taxon>
        <taxon>Pseudomonadati</taxon>
        <taxon>Campylobacterota</taxon>
        <taxon>Epsilonproteobacteria</taxon>
        <taxon>Campylobacterales</taxon>
        <taxon>Campylobacteraceae</taxon>
        <taxon>Campylobacter</taxon>
    </lineage>
</organism>
<dbReference type="EC" id="3.1.3.5" evidence="7"/>
<evidence type="ECO:0000256" key="7">
    <source>
        <dbReference type="HAMAP-Rule" id="MF_00060"/>
    </source>
</evidence>
<gene>
    <name evidence="7" type="primary">surE</name>
    <name evidence="9" type="ORF">CYJ41_07515</name>
</gene>
<dbReference type="GO" id="GO:0005737">
    <property type="term" value="C:cytoplasm"/>
    <property type="evidence" value="ECO:0007669"/>
    <property type="project" value="UniProtKB-SubCell"/>
</dbReference>
<accession>A0A2I1N8M4</accession>
<name>A0A2I1N8M4_9BACT</name>
<evidence type="ECO:0000313" key="10">
    <source>
        <dbReference type="Proteomes" id="UP000234639"/>
    </source>
</evidence>
<evidence type="ECO:0000256" key="5">
    <source>
        <dbReference type="ARBA" id="ARBA00022741"/>
    </source>
</evidence>
<dbReference type="Proteomes" id="UP000234639">
    <property type="component" value="Unassembled WGS sequence"/>
</dbReference>
<evidence type="ECO:0000313" key="9">
    <source>
        <dbReference type="EMBL" id="PKZ28718.1"/>
    </source>
</evidence>
<comment type="function">
    <text evidence="7">Nucleotidase that shows phosphatase activity on nucleoside 5'-monophosphates.</text>
</comment>
<keyword evidence="6 7" id="KW-0378">Hydrolase</keyword>
<dbReference type="RefSeq" id="WP_050335863.1">
    <property type="nucleotide sequence ID" value="NZ_PKHU01000007.1"/>
</dbReference>
<dbReference type="InterPro" id="IPR030048">
    <property type="entry name" value="SurE"/>
</dbReference>
<keyword evidence="5 7" id="KW-0547">Nucleotide-binding</keyword>
<comment type="subcellular location">
    <subcellularLocation>
        <location evidence="7">Cytoplasm</location>
    </subcellularLocation>
</comment>
<dbReference type="GO" id="GO:0046872">
    <property type="term" value="F:metal ion binding"/>
    <property type="evidence" value="ECO:0007669"/>
    <property type="project" value="UniProtKB-UniRule"/>
</dbReference>
<dbReference type="NCBIfam" id="NF001490">
    <property type="entry name" value="PRK00346.1-4"/>
    <property type="match status" value="1"/>
</dbReference>
<dbReference type="SUPFAM" id="SSF64167">
    <property type="entry name" value="SurE-like"/>
    <property type="match status" value="1"/>
</dbReference>
<dbReference type="NCBIfam" id="TIGR00087">
    <property type="entry name" value="surE"/>
    <property type="match status" value="1"/>
</dbReference>